<sequence length="418" mass="48516">LFSVAVQFMDCFDCAMLPDLNIPPEAWKPKEGIPFCEGWDYAEVSGEGNVELIRVLWNRMTGDRIVMEIMKIPTKRANEKASVLQSCRSILLDCVSKLFRLFSGKRSTVSDEETAYCYQYNIYTYNYYRYNMGARGMIMSMSANLAEKCKIRNFKYKSLKELNAQFIYDLYCAVCVPAMEYDPVLPQFVVPSVLLTSIIECISENFISFDLQEIFTANDLLSHKAQAWFAVLKLFDSIYECLCKDKDEDKGDRVKGEAVAKVKIPSVKDDKDLQVPKKIIPSRTASKPRSVIYSPRLQYLRQKRMRDYRRKSVAALKSDKRGLLSDLKAIPELSICKKLLLDSAVKRRHYLNSLKRARISCQNIQWRQRQLKAQVVRMKANLENELHKKQLLIDDFKDKISRKLLHEMSSIEEKDFTI</sequence>
<proteinExistence type="predicted"/>
<gene>
    <name evidence="2" type="ORF">T10_2840</name>
</gene>
<dbReference type="OrthoDB" id="5917798at2759"/>
<dbReference type="AlphaFoldDB" id="A0A0V1N321"/>
<protein>
    <submittedName>
        <fullName evidence="2">Uncharacterized protein</fullName>
    </submittedName>
</protein>
<dbReference type="EMBL" id="JYDO01000013">
    <property type="protein sequence ID" value="KRZ78365.1"/>
    <property type="molecule type" value="Genomic_DNA"/>
</dbReference>
<name>A0A0V1N321_9BILA</name>
<comment type="caution">
    <text evidence="2">The sequence shown here is derived from an EMBL/GenBank/DDBJ whole genome shotgun (WGS) entry which is preliminary data.</text>
</comment>
<dbReference type="Proteomes" id="UP000054843">
    <property type="component" value="Unassembled WGS sequence"/>
</dbReference>
<reference evidence="2 3" key="1">
    <citation type="submission" date="2015-01" db="EMBL/GenBank/DDBJ databases">
        <title>Evolution of Trichinella species and genotypes.</title>
        <authorList>
            <person name="Korhonen P.K."/>
            <person name="Edoardo P."/>
            <person name="Giuseppe L.R."/>
            <person name="Gasser R.B."/>
        </authorList>
    </citation>
    <scope>NUCLEOTIDE SEQUENCE [LARGE SCALE GENOMIC DNA]</scope>
    <source>
        <strain evidence="2">ISS1980</strain>
    </source>
</reference>
<evidence type="ECO:0000313" key="2">
    <source>
        <dbReference type="EMBL" id="KRZ78365.1"/>
    </source>
</evidence>
<feature type="coiled-coil region" evidence="1">
    <location>
        <begin position="368"/>
        <end position="399"/>
    </location>
</feature>
<evidence type="ECO:0000313" key="3">
    <source>
        <dbReference type="Proteomes" id="UP000054843"/>
    </source>
</evidence>
<evidence type="ECO:0000256" key="1">
    <source>
        <dbReference type="SAM" id="Coils"/>
    </source>
</evidence>
<keyword evidence="1" id="KW-0175">Coiled coil</keyword>
<feature type="non-terminal residue" evidence="2">
    <location>
        <position position="1"/>
    </location>
</feature>
<accession>A0A0V1N321</accession>
<keyword evidence="3" id="KW-1185">Reference proteome</keyword>
<organism evidence="2 3">
    <name type="scientific">Trichinella papuae</name>
    <dbReference type="NCBI Taxonomy" id="268474"/>
    <lineage>
        <taxon>Eukaryota</taxon>
        <taxon>Metazoa</taxon>
        <taxon>Ecdysozoa</taxon>
        <taxon>Nematoda</taxon>
        <taxon>Enoplea</taxon>
        <taxon>Dorylaimia</taxon>
        <taxon>Trichinellida</taxon>
        <taxon>Trichinellidae</taxon>
        <taxon>Trichinella</taxon>
    </lineage>
</organism>